<dbReference type="OMA" id="SCATHWV"/>
<dbReference type="RefSeq" id="XP_035657399.1">
    <property type="nucleotide sequence ID" value="XM_035801506.1"/>
</dbReference>
<feature type="chain" id="PRO_5039906762" evidence="1">
    <location>
        <begin position="19"/>
        <end position="154"/>
    </location>
</feature>
<keyword evidence="2" id="KW-1185">Reference proteome</keyword>
<evidence type="ECO:0000256" key="1">
    <source>
        <dbReference type="SAM" id="SignalP"/>
    </source>
</evidence>
<name>A0A9J7HCW4_BRAFL</name>
<dbReference type="Proteomes" id="UP000001554">
    <property type="component" value="Chromosome 16"/>
</dbReference>
<dbReference type="AlphaFoldDB" id="A0A9J7HCW4"/>
<evidence type="ECO:0000313" key="3">
    <source>
        <dbReference type="RefSeq" id="XP_035657399.1"/>
    </source>
</evidence>
<organism evidence="2 3">
    <name type="scientific">Branchiostoma floridae</name>
    <name type="common">Florida lancelet</name>
    <name type="synonym">Amphioxus</name>
    <dbReference type="NCBI Taxonomy" id="7739"/>
    <lineage>
        <taxon>Eukaryota</taxon>
        <taxon>Metazoa</taxon>
        <taxon>Chordata</taxon>
        <taxon>Cephalochordata</taxon>
        <taxon>Leptocardii</taxon>
        <taxon>Amphioxiformes</taxon>
        <taxon>Branchiostomatidae</taxon>
        <taxon>Branchiostoma</taxon>
    </lineage>
</organism>
<proteinExistence type="predicted"/>
<dbReference type="GeneID" id="118403070"/>
<gene>
    <name evidence="3" type="primary">LOC118403070</name>
</gene>
<feature type="signal peptide" evidence="1">
    <location>
        <begin position="1"/>
        <end position="18"/>
    </location>
</feature>
<dbReference type="KEGG" id="bfo:118403070"/>
<evidence type="ECO:0000313" key="2">
    <source>
        <dbReference type="Proteomes" id="UP000001554"/>
    </source>
</evidence>
<protein>
    <submittedName>
        <fullName evidence="3">Uncharacterized protein LOC118403070</fullName>
    </submittedName>
</protein>
<reference evidence="3" key="2">
    <citation type="submission" date="2025-08" db="UniProtKB">
        <authorList>
            <consortium name="RefSeq"/>
        </authorList>
    </citation>
    <scope>IDENTIFICATION</scope>
    <source>
        <strain evidence="3">S238N-H82</strain>
        <tissue evidence="3">Testes</tissue>
    </source>
</reference>
<keyword evidence="1" id="KW-0732">Signal</keyword>
<dbReference type="OrthoDB" id="9970475at2759"/>
<reference evidence="2" key="1">
    <citation type="journal article" date="2020" name="Nat. Ecol. Evol.">
        <title>Deeply conserved synteny resolves early events in vertebrate evolution.</title>
        <authorList>
            <person name="Simakov O."/>
            <person name="Marletaz F."/>
            <person name="Yue J.X."/>
            <person name="O'Connell B."/>
            <person name="Jenkins J."/>
            <person name="Brandt A."/>
            <person name="Calef R."/>
            <person name="Tung C.H."/>
            <person name="Huang T.K."/>
            <person name="Schmutz J."/>
            <person name="Satoh N."/>
            <person name="Yu J.K."/>
            <person name="Putnam N.H."/>
            <person name="Green R.E."/>
            <person name="Rokhsar D.S."/>
        </authorList>
    </citation>
    <scope>NUCLEOTIDE SEQUENCE [LARGE SCALE GENOMIC DNA]</scope>
    <source>
        <strain evidence="2">S238N-H82</strain>
    </source>
</reference>
<sequence>MWKFLIFIAAVIVWPASAQDHQVYLTTHDNWAFYKILVAGQMTDANVKATCEAAGMRYPCRESGTNGCTVWGWTSDCIAYDSVGNSCYTHWFLSSKLCGIGFPDHCQPLDDTFVYSPGLHDDSALGVDYDTHSWGLYGTGYNNMYALCAGGASI</sequence>
<accession>A0A9J7HCW4</accession>